<proteinExistence type="predicted"/>
<evidence type="ECO:0000256" key="1">
    <source>
        <dbReference type="SAM" id="MobiDB-lite"/>
    </source>
</evidence>
<keyword evidence="3" id="KW-1185">Reference proteome</keyword>
<evidence type="ECO:0000313" key="3">
    <source>
        <dbReference type="Proteomes" id="UP001279734"/>
    </source>
</evidence>
<protein>
    <submittedName>
        <fullName evidence="2">Uncharacterized protein</fullName>
    </submittedName>
</protein>
<feature type="region of interest" description="Disordered" evidence="1">
    <location>
        <begin position="208"/>
        <end position="231"/>
    </location>
</feature>
<sequence>MVNQLHNKRVNSNYDQNEIADSGYGSRFLSDFWEMQYASNERSSSSSSLIPCERLFSPCSQSSLVQSSPKIQSGKALNSSSSPLPLSVDRFSPLHNSQASRNANLVVSQSRPKNHPLLDSHGAENAKIQSSSETVTKTQASDLVLNHLNSLSSSTSAVLLHPRSGNAERPQISMPDSSKIFVQETEGAISKVTSSFLLDESVEHQVPQMGSTSDHSKGFVSPVSQNSSEPNILDSNVAKQFKRKATAVHVSSAPGPSWSSSNPFAILQEVDHMYASHEAINISHDAELMVGDQATTHLMEVQDNIDDVVSILRKHQISLLSKQSGQAKHSFAVSNEVQPDIQVQSGQDTLMGADTMVRKNDALIPVLTDPVEQPVRVEQFRLASRISPSIALAGADEGILPVEASAGQPLKMNLQMISLASKTGFPHGLNPEMVAFDAQKQPPSTYLLLVQWSSFRVMEHR</sequence>
<feature type="compositionally biased region" description="Polar residues" evidence="1">
    <location>
        <begin position="222"/>
        <end position="231"/>
    </location>
</feature>
<dbReference type="AlphaFoldDB" id="A0AAD3XWW4"/>
<dbReference type="EMBL" id="BSYO01000020">
    <property type="protein sequence ID" value="GMH19230.1"/>
    <property type="molecule type" value="Genomic_DNA"/>
</dbReference>
<evidence type="ECO:0000313" key="2">
    <source>
        <dbReference type="EMBL" id="GMH19230.1"/>
    </source>
</evidence>
<name>A0AAD3XWW4_NEPGR</name>
<comment type="caution">
    <text evidence="2">The sequence shown here is derived from an EMBL/GenBank/DDBJ whole genome shotgun (WGS) entry which is preliminary data.</text>
</comment>
<reference evidence="2" key="1">
    <citation type="submission" date="2023-05" db="EMBL/GenBank/DDBJ databases">
        <title>Nepenthes gracilis genome sequencing.</title>
        <authorList>
            <person name="Fukushima K."/>
        </authorList>
    </citation>
    <scope>NUCLEOTIDE SEQUENCE</scope>
    <source>
        <strain evidence="2">SING2019-196</strain>
    </source>
</reference>
<gene>
    <name evidence="2" type="ORF">Nepgr_021070</name>
</gene>
<feature type="region of interest" description="Disordered" evidence="1">
    <location>
        <begin position="111"/>
        <end position="134"/>
    </location>
</feature>
<accession>A0AAD3XWW4</accession>
<dbReference type="Proteomes" id="UP001279734">
    <property type="component" value="Unassembled WGS sequence"/>
</dbReference>
<organism evidence="2 3">
    <name type="scientific">Nepenthes gracilis</name>
    <name type="common">Slender pitcher plant</name>
    <dbReference type="NCBI Taxonomy" id="150966"/>
    <lineage>
        <taxon>Eukaryota</taxon>
        <taxon>Viridiplantae</taxon>
        <taxon>Streptophyta</taxon>
        <taxon>Embryophyta</taxon>
        <taxon>Tracheophyta</taxon>
        <taxon>Spermatophyta</taxon>
        <taxon>Magnoliopsida</taxon>
        <taxon>eudicotyledons</taxon>
        <taxon>Gunneridae</taxon>
        <taxon>Pentapetalae</taxon>
        <taxon>Caryophyllales</taxon>
        <taxon>Nepenthaceae</taxon>
        <taxon>Nepenthes</taxon>
    </lineage>
</organism>